<sequence length="189" mass="19856">MAERDRDGKGEGKDSPASWRWRCASSPAEVDRGGSRSVLLVPLSSDSALVCGEDGEDGGGEASSERVASSERKASTSAIEPCALPSTPGRSRRRMAKKPASASNSGHHGGPTETVAGETAEGANRLLLRLSLWRIWARRTGGGDANVMQRVLQRGGPCGHRHGEGEKPSSGPWCLRLHVAAATLPTLSH</sequence>
<evidence type="ECO:0000256" key="1">
    <source>
        <dbReference type="SAM" id="MobiDB-lite"/>
    </source>
</evidence>
<dbReference type="EMBL" id="SPHZ02000006">
    <property type="protein sequence ID" value="KAF0915301.1"/>
    <property type="molecule type" value="Genomic_DNA"/>
</dbReference>
<comment type="caution">
    <text evidence="2">The sequence shown here is derived from an EMBL/GenBank/DDBJ whole genome shotgun (WGS) entry which is preliminary data.</text>
</comment>
<gene>
    <name evidence="2" type="ORF">E2562_035336</name>
</gene>
<proteinExistence type="predicted"/>
<dbReference type="AlphaFoldDB" id="A0A6G1DSD2"/>
<reference evidence="2 3" key="1">
    <citation type="submission" date="2019-11" db="EMBL/GenBank/DDBJ databases">
        <title>Whole genome sequence of Oryza granulata.</title>
        <authorList>
            <person name="Li W."/>
        </authorList>
    </citation>
    <scope>NUCLEOTIDE SEQUENCE [LARGE SCALE GENOMIC DNA]</scope>
    <source>
        <strain evidence="3">cv. Menghai</strain>
        <tissue evidence="2">Leaf</tissue>
    </source>
</reference>
<keyword evidence="3" id="KW-1185">Reference proteome</keyword>
<feature type="compositionally biased region" description="Basic and acidic residues" evidence="1">
    <location>
        <begin position="1"/>
        <end position="14"/>
    </location>
</feature>
<feature type="region of interest" description="Disordered" evidence="1">
    <location>
        <begin position="1"/>
        <end position="37"/>
    </location>
</feature>
<protein>
    <submittedName>
        <fullName evidence="2">Uncharacterized protein</fullName>
    </submittedName>
</protein>
<evidence type="ECO:0000313" key="2">
    <source>
        <dbReference type="EMBL" id="KAF0915301.1"/>
    </source>
</evidence>
<accession>A0A6G1DSD2</accession>
<name>A0A6G1DSD2_9ORYZ</name>
<evidence type="ECO:0000313" key="3">
    <source>
        <dbReference type="Proteomes" id="UP000479710"/>
    </source>
</evidence>
<dbReference type="Proteomes" id="UP000479710">
    <property type="component" value="Unassembled WGS sequence"/>
</dbReference>
<organism evidence="2 3">
    <name type="scientific">Oryza meyeriana var. granulata</name>
    <dbReference type="NCBI Taxonomy" id="110450"/>
    <lineage>
        <taxon>Eukaryota</taxon>
        <taxon>Viridiplantae</taxon>
        <taxon>Streptophyta</taxon>
        <taxon>Embryophyta</taxon>
        <taxon>Tracheophyta</taxon>
        <taxon>Spermatophyta</taxon>
        <taxon>Magnoliopsida</taxon>
        <taxon>Liliopsida</taxon>
        <taxon>Poales</taxon>
        <taxon>Poaceae</taxon>
        <taxon>BOP clade</taxon>
        <taxon>Oryzoideae</taxon>
        <taxon>Oryzeae</taxon>
        <taxon>Oryzinae</taxon>
        <taxon>Oryza</taxon>
        <taxon>Oryza meyeriana</taxon>
    </lineage>
</organism>
<feature type="region of interest" description="Disordered" evidence="1">
    <location>
        <begin position="49"/>
        <end position="118"/>
    </location>
</feature>